<evidence type="ECO:0000313" key="1">
    <source>
        <dbReference type="EMBL" id="KAJ1359975.1"/>
    </source>
</evidence>
<keyword evidence="2" id="KW-1185">Reference proteome</keyword>
<gene>
    <name evidence="1" type="ORF">KIN20_018813</name>
</gene>
<accession>A0AAD5MKJ1</accession>
<dbReference type="Proteomes" id="UP001196413">
    <property type="component" value="Unassembled WGS sequence"/>
</dbReference>
<dbReference type="AlphaFoldDB" id="A0AAD5MKJ1"/>
<sequence>MVDGLMRWVDIISDTTASNTIPIGDYSELLKSLRYEGKSKEHLKALIWENHQTASMCPVACDNVIGTRGQCLTLGESGNSRCARPTSLTDTFILTRWQQRWQRRGGSNDVRQFLVPPPVPISTIYLNKTMKMAYKVHQHMRDMGHPVLSMSD</sequence>
<name>A0AAD5MKJ1_PARTN</name>
<comment type="caution">
    <text evidence="1">The sequence shown here is derived from an EMBL/GenBank/DDBJ whole genome shotgun (WGS) entry which is preliminary data.</text>
</comment>
<dbReference type="EMBL" id="JAHQIW010003751">
    <property type="protein sequence ID" value="KAJ1359975.1"/>
    <property type="molecule type" value="Genomic_DNA"/>
</dbReference>
<reference evidence="1" key="1">
    <citation type="submission" date="2021-06" db="EMBL/GenBank/DDBJ databases">
        <title>Parelaphostrongylus tenuis whole genome reference sequence.</title>
        <authorList>
            <person name="Garwood T.J."/>
            <person name="Larsen P.A."/>
            <person name="Fountain-Jones N.M."/>
            <person name="Garbe J.R."/>
            <person name="Macchietto M.G."/>
            <person name="Kania S.A."/>
            <person name="Gerhold R.W."/>
            <person name="Richards J.E."/>
            <person name="Wolf T.M."/>
        </authorList>
    </citation>
    <scope>NUCLEOTIDE SEQUENCE</scope>
    <source>
        <strain evidence="1">MNPRO001-30</strain>
        <tissue evidence="1">Meninges</tissue>
    </source>
</reference>
<protein>
    <submittedName>
        <fullName evidence="1">Uncharacterized protein</fullName>
    </submittedName>
</protein>
<organism evidence="1 2">
    <name type="scientific">Parelaphostrongylus tenuis</name>
    <name type="common">Meningeal worm</name>
    <dbReference type="NCBI Taxonomy" id="148309"/>
    <lineage>
        <taxon>Eukaryota</taxon>
        <taxon>Metazoa</taxon>
        <taxon>Ecdysozoa</taxon>
        <taxon>Nematoda</taxon>
        <taxon>Chromadorea</taxon>
        <taxon>Rhabditida</taxon>
        <taxon>Rhabditina</taxon>
        <taxon>Rhabditomorpha</taxon>
        <taxon>Strongyloidea</taxon>
        <taxon>Metastrongylidae</taxon>
        <taxon>Parelaphostrongylus</taxon>
    </lineage>
</organism>
<evidence type="ECO:0000313" key="2">
    <source>
        <dbReference type="Proteomes" id="UP001196413"/>
    </source>
</evidence>
<proteinExistence type="predicted"/>